<reference evidence="1 2" key="1">
    <citation type="journal article" date="2013" name="Genome Announc.">
        <title>Draft Genome Sequence of Indibacter alkaliphilus Strain LW1T, Isolated from Lonar Lake, a Haloalkaline Lake in the Buldana District of Maharashtra, India.</title>
        <authorList>
            <person name="Singh A."/>
            <person name="Kumar Jangir P."/>
            <person name="Sharma R."/>
            <person name="Singh A."/>
            <person name="Kumar Pinnaka A."/>
            <person name="Shivaji S."/>
        </authorList>
    </citation>
    <scope>NUCLEOTIDE SEQUENCE [LARGE SCALE GENOMIC DNA]</scope>
    <source>
        <strain evidence="2">CCUG 57479 / KCTC 22604 / LW1</strain>
    </source>
</reference>
<name>S2DR28_INDAL</name>
<evidence type="ECO:0000313" key="2">
    <source>
        <dbReference type="Proteomes" id="UP000006073"/>
    </source>
</evidence>
<sequence length="48" mass="5779">MLFFFPYFRQVAKEQDFFTKTAPPLTDKSTWLRLDTVVRITQLIIRKA</sequence>
<proteinExistence type="predicted"/>
<organism evidence="1 2">
    <name type="scientific">Indibacter alkaliphilus (strain CCUG 57479 / KCTC 22604 / LW1)</name>
    <dbReference type="NCBI Taxonomy" id="1189612"/>
    <lineage>
        <taxon>Bacteria</taxon>
        <taxon>Pseudomonadati</taxon>
        <taxon>Bacteroidota</taxon>
        <taxon>Cytophagia</taxon>
        <taxon>Cytophagales</taxon>
        <taxon>Cyclobacteriaceae</taxon>
    </lineage>
</organism>
<dbReference type="STRING" id="1189612.A33Q_4451"/>
<keyword evidence="2" id="KW-1185">Reference proteome</keyword>
<dbReference type="AlphaFoldDB" id="S2DR28"/>
<protein>
    <submittedName>
        <fullName evidence="1">Uncharacterized protein</fullName>
    </submittedName>
</protein>
<gene>
    <name evidence="1" type="ORF">A33Q_4451</name>
</gene>
<comment type="caution">
    <text evidence="1">The sequence shown here is derived from an EMBL/GenBank/DDBJ whole genome shotgun (WGS) entry which is preliminary data.</text>
</comment>
<evidence type="ECO:0000313" key="1">
    <source>
        <dbReference type="EMBL" id="EOZ92358.1"/>
    </source>
</evidence>
<dbReference type="Proteomes" id="UP000006073">
    <property type="component" value="Unassembled WGS sequence"/>
</dbReference>
<accession>S2DR28</accession>
<dbReference type="EMBL" id="ALWO02000052">
    <property type="protein sequence ID" value="EOZ92358.1"/>
    <property type="molecule type" value="Genomic_DNA"/>
</dbReference>